<dbReference type="GO" id="GO:0000175">
    <property type="term" value="F:3'-5'-RNA exonuclease activity"/>
    <property type="evidence" value="ECO:0007669"/>
    <property type="project" value="TreeGrafter"/>
</dbReference>
<dbReference type="PANTHER" id="PTHR23355">
    <property type="entry name" value="RIBONUCLEASE"/>
    <property type="match status" value="1"/>
</dbReference>
<dbReference type="Pfam" id="PF23216">
    <property type="entry name" value="WHD_CYT4"/>
    <property type="match status" value="1"/>
</dbReference>
<reference evidence="3" key="1">
    <citation type="journal article" date="2020" name="Stud. Mycol.">
        <title>101 Dothideomycetes genomes: a test case for predicting lifestyles and emergence of pathogens.</title>
        <authorList>
            <person name="Haridas S."/>
            <person name="Albert R."/>
            <person name="Binder M."/>
            <person name="Bloem J."/>
            <person name="Labutti K."/>
            <person name="Salamov A."/>
            <person name="Andreopoulos B."/>
            <person name="Baker S."/>
            <person name="Barry K."/>
            <person name="Bills G."/>
            <person name="Bluhm B."/>
            <person name="Cannon C."/>
            <person name="Castanera R."/>
            <person name="Culley D."/>
            <person name="Daum C."/>
            <person name="Ezra D."/>
            <person name="Gonzalez J."/>
            <person name="Henrissat B."/>
            <person name="Kuo A."/>
            <person name="Liang C."/>
            <person name="Lipzen A."/>
            <person name="Lutzoni F."/>
            <person name="Magnuson J."/>
            <person name="Mondo S."/>
            <person name="Nolan M."/>
            <person name="Ohm R."/>
            <person name="Pangilinan J."/>
            <person name="Park H.-J."/>
            <person name="Ramirez L."/>
            <person name="Alfaro M."/>
            <person name="Sun H."/>
            <person name="Tritt A."/>
            <person name="Yoshinaga Y."/>
            <person name="Zwiers L.-H."/>
            <person name="Turgeon B."/>
            <person name="Goodwin S."/>
            <person name="Spatafora J."/>
            <person name="Crous P."/>
            <person name="Grigoriev I."/>
        </authorList>
    </citation>
    <scope>NUCLEOTIDE SEQUENCE</scope>
    <source>
        <strain evidence="3">CBS 675.92</strain>
    </source>
</reference>
<dbReference type="GO" id="GO:0003723">
    <property type="term" value="F:RNA binding"/>
    <property type="evidence" value="ECO:0007669"/>
    <property type="project" value="InterPro"/>
</dbReference>
<dbReference type="Pfam" id="PF00773">
    <property type="entry name" value="RNB"/>
    <property type="match status" value="1"/>
</dbReference>
<sequence length="1043" mass="118040">MLRSPSQSAADICWRCQWRLTNQRRGIIHKSLLRQGVAPRVTRRALHATKTRTQTQPASANPALQFDPTLIGSSTPQVPIRDHLQAWQAEHGGIDEVTLSAFENHPAHGEDIENNLSKLSYSSKADEEDGKTDWEANEDNEEEELVTIGLFLKPGDVVELSQPGREPVLAVFAQQIDTTSQFFSINGRWTHSRLTRISFAVPGCVDPALIQPLIPFMPTKPDEVVSNDTSQVPRHLAAPVQAILHQLTEESERIYRMNAPVLDTAYSTLADANRTRMMTLSQIAKTLLAKSDPAWTPSPPALLAVRKALNHNVFRFRSDARSQRLTNVFAIRPKNDVEVVETVQEWIREYKEQEALRTRQEHLRQSTKGATYVAEFIAKARRLIMESRKHREPISGFVGPSQTRNAPTDKTSMMHISWGEEFTNTDKQIINFLQAWVLTAQFNKMPNLHASCSAIINFVGLYEPADLKTDLELDRGMGKNMGQLFLQEIGVLTPYENRSLYDEQLMLPTVRLSRNLELLNTKAELTRRNPDFRDTMADLRRDWGTMTVWCIDDAGAKEIDDGVSIERVLGKDSEYWVHIHIANPTAFFDKTHVLSGLAAHMTETVYTPERTFPMLPAWASHNYFSLDRNRPTITFSAHIDGAGNILGKKIQHGIIRKVRSITYSELYAFLGESPNGTINRFVVGGDVPAQPHRAPPDLSPTELQELQDLYKVAKACWAYRQAAGGARFHQSHNEVRLFENSRQPGLNWLSPSNDRSRLIHGDPIIEVIAAEEKTGVQLGIDSSHIISELMLLACRAAASWCAERNIPVMFRGTVESPTSRMSSEELRRKIVDPQLEKQGYMSPGVAYRYATALGRSIAHSAPIPHKVIGTKEYVKVTSPLRRFSDMIAHWQIEAAVRHEARTGKKINSGILASSSRSILPFSQRQMQESIITLSPREKIIATTSRGSDHFWALQAFMRAFYFKEAPLPETFTCWIRMVNSDRWHTAYLSDLSIKVSIVHIPGETFHVGDQWEVKVQKIDMFMRAMFVTPVRLLYRDDAELLER</sequence>
<protein>
    <submittedName>
        <fullName evidence="3">RNB-domain-containing protein</fullName>
    </submittedName>
</protein>
<dbReference type="PANTHER" id="PTHR23355:SF65">
    <property type="entry name" value="EXORIBONUCLEASE CYT-4, PUTATIVE (AFU_ORTHOLOGUE AFUA_7G01550)-RELATED"/>
    <property type="match status" value="1"/>
</dbReference>
<accession>A0A6A5TMH6</accession>
<dbReference type="Proteomes" id="UP000800035">
    <property type="component" value="Unassembled WGS sequence"/>
</dbReference>
<dbReference type="AlphaFoldDB" id="A0A6A5TMH6"/>
<dbReference type="OrthoDB" id="2285229at2759"/>
<dbReference type="InterPro" id="IPR056625">
    <property type="entry name" value="SH3_CYT4"/>
</dbReference>
<evidence type="ECO:0000313" key="3">
    <source>
        <dbReference type="EMBL" id="KAF1952929.1"/>
    </source>
</evidence>
<dbReference type="EMBL" id="ML977007">
    <property type="protein sequence ID" value="KAF1952929.1"/>
    <property type="molecule type" value="Genomic_DNA"/>
</dbReference>
<dbReference type="InterPro" id="IPR001900">
    <property type="entry name" value="RNase_II/R"/>
</dbReference>
<evidence type="ECO:0000313" key="4">
    <source>
        <dbReference type="Proteomes" id="UP000800035"/>
    </source>
</evidence>
<gene>
    <name evidence="3" type="ORF">CC80DRAFT_168902</name>
</gene>
<dbReference type="GO" id="GO:0000932">
    <property type="term" value="C:P-body"/>
    <property type="evidence" value="ECO:0007669"/>
    <property type="project" value="TreeGrafter"/>
</dbReference>
<dbReference type="InterPro" id="IPR057912">
    <property type="entry name" value="OB_CYT4_C"/>
</dbReference>
<dbReference type="SMART" id="SM00955">
    <property type="entry name" value="RNB"/>
    <property type="match status" value="1"/>
</dbReference>
<name>A0A6A5TMH6_9PLEO</name>
<feature type="region of interest" description="Disordered" evidence="1">
    <location>
        <begin position="108"/>
        <end position="140"/>
    </location>
</feature>
<dbReference type="InterPro" id="IPR050180">
    <property type="entry name" value="RNR_Ribonuclease"/>
</dbReference>
<feature type="region of interest" description="Disordered" evidence="1">
    <location>
        <begin position="48"/>
        <end position="67"/>
    </location>
</feature>
<organism evidence="3 4">
    <name type="scientific">Byssothecium circinans</name>
    <dbReference type="NCBI Taxonomy" id="147558"/>
    <lineage>
        <taxon>Eukaryota</taxon>
        <taxon>Fungi</taxon>
        <taxon>Dikarya</taxon>
        <taxon>Ascomycota</taxon>
        <taxon>Pezizomycotina</taxon>
        <taxon>Dothideomycetes</taxon>
        <taxon>Pleosporomycetidae</taxon>
        <taxon>Pleosporales</taxon>
        <taxon>Massarineae</taxon>
        <taxon>Massarinaceae</taxon>
        <taxon>Byssothecium</taxon>
    </lineage>
</organism>
<evidence type="ECO:0000256" key="1">
    <source>
        <dbReference type="SAM" id="MobiDB-lite"/>
    </source>
</evidence>
<dbReference type="Pfam" id="PF25522">
    <property type="entry name" value="OB_cyt-4"/>
    <property type="match status" value="1"/>
</dbReference>
<dbReference type="GO" id="GO:0006402">
    <property type="term" value="P:mRNA catabolic process"/>
    <property type="evidence" value="ECO:0007669"/>
    <property type="project" value="TreeGrafter"/>
</dbReference>
<feature type="domain" description="RNB" evidence="2">
    <location>
        <begin position="540"/>
        <end position="898"/>
    </location>
</feature>
<keyword evidence="4" id="KW-1185">Reference proteome</keyword>
<dbReference type="Pfam" id="PF23214">
    <property type="entry name" value="SH3_CYT4"/>
    <property type="match status" value="1"/>
</dbReference>
<evidence type="ECO:0000259" key="2">
    <source>
        <dbReference type="SMART" id="SM00955"/>
    </source>
</evidence>
<feature type="compositionally biased region" description="Polar residues" evidence="1">
    <location>
        <begin position="114"/>
        <end position="123"/>
    </location>
</feature>
<dbReference type="SUPFAM" id="SSF50249">
    <property type="entry name" value="Nucleic acid-binding proteins"/>
    <property type="match status" value="1"/>
</dbReference>
<dbReference type="InterPro" id="IPR056624">
    <property type="entry name" value="WH_CYT4"/>
</dbReference>
<feature type="compositionally biased region" description="Acidic residues" evidence="1">
    <location>
        <begin position="126"/>
        <end position="140"/>
    </location>
</feature>
<dbReference type="InterPro" id="IPR012340">
    <property type="entry name" value="NA-bd_OB-fold"/>
</dbReference>
<proteinExistence type="predicted"/>